<dbReference type="RefSeq" id="WP_248380264.1">
    <property type="nucleotide sequence ID" value="NZ_JAUORK010000006.1"/>
</dbReference>
<evidence type="ECO:0000313" key="1">
    <source>
        <dbReference type="EMBL" id="MDO6671848.1"/>
    </source>
</evidence>
<dbReference type="Proteomes" id="UP001170481">
    <property type="component" value="Unassembled WGS sequence"/>
</dbReference>
<sequence>MPQKKQPGHSLMGCQGKALWKTPDAYPQAVYTVRPGRHPAGLQAPSPVEHMPSATDIIRHAVWQSLIHPGIDSSPCLADLPASPTSEQRFTQVS</sequence>
<name>A0AAP4TY01_9GAMM</name>
<dbReference type="AlphaFoldDB" id="A0AAP4TY01"/>
<proteinExistence type="predicted"/>
<protein>
    <submittedName>
        <fullName evidence="1">Uncharacterized protein</fullName>
    </submittedName>
</protein>
<gene>
    <name evidence="1" type="ORF">Q4535_06900</name>
</gene>
<organism evidence="1 2">
    <name type="scientific">Cobetia amphilecti</name>
    <dbReference type="NCBI Taxonomy" id="1055104"/>
    <lineage>
        <taxon>Bacteria</taxon>
        <taxon>Pseudomonadati</taxon>
        <taxon>Pseudomonadota</taxon>
        <taxon>Gammaproteobacteria</taxon>
        <taxon>Oceanospirillales</taxon>
        <taxon>Halomonadaceae</taxon>
        <taxon>Cobetia</taxon>
    </lineage>
</organism>
<accession>A0AAP4TY01</accession>
<evidence type="ECO:0000313" key="2">
    <source>
        <dbReference type="Proteomes" id="UP001170481"/>
    </source>
</evidence>
<comment type="caution">
    <text evidence="1">The sequence shown here is derived from an EMBL/GenBank/DDBJ whole genome shotgun (WGS) entry which is preliminary data.</text>
</comment>
<reference evidence="1" key="1">
    <citation type="submission" date="2023-07" db="EMBL/GenBank/DDBJ databases">
        <title>Genome content predicts the carbon catabolic preferences of heterotrophic bacteria.</title>
        <authorList>
            <person name="Gralka M."/>
        </authorList>
    </citation>
    <scope>NUCLEOTIDE SEQUENCE</scope>
    <source>
        <strain evidence="1">C2R13</strain>
    </source>
</reference>
<dbReference type="EMBL" id="JAUORK010000006">
    <property type="protein sequence ID" value="MDO6671848.1"/>
    <property type="molecule type" value="Genomic_DNA"/>
</dbReference>